<feature type="coiled-coil region" evidence="2">
    <location>
        <begin position="978"/>
        <end position="1008"/>
    </location>
</feature>
<organism evidence="4 5">
    <name type="scientific">Chrysochloris asiatica</name>
    <name type="common">Cape golden mole</name>
    <dbReference type="NCBI Taxonomy" id="185453"/>
    <lineage>
        <taxon>Eukaryota</taxon>
        <taxon>Metazoa</taxon>
        <taxon>Chordata</taxon>
        <taxon>Craniata</taxon>
        <taxon>Vertebrata</taxon>
        <taxon>Euteleostomi</taxon>
        <taxon>Mammalia</taxon>
        <taxon>Eutheria</taxon>
        <taxon>Afrotheria</taxon>
        <taxon>Chrysochloridae</taxon>
        <taxon>Chrysochlorinae</taxon>
        <taxon>Chrysochloris</taxon>
    </lineage>
</organism>
<keyword evidence="1 2" id="KW-0175">Coiled coil</keyword>
<feature type="compositionally biased region" description="Basic and acidic residues" evidence="3">
    <location>
        <begin position="376"/>
        <end position="386"/>
    </location>
</feature>
<feature type="region of interest" description="Disordered" evidence="3">
    <location>
        <begin position="470"/>
        <end position="519"/>
    </location>
</feature>
<feature type="compositionally biased region" description="Polar residues" evidence="3">
    <location>
        <begin position="268"/>
        <end position="299"/>
    </location>
</feature>
<feature type="compositionally biased region" description="Polar residues" evidence="3">
    <location>
        <begin position="864"/>
        <end position="878"/>
    </location>
</feature>
<dbReference type="GO" id="GO:0005634">
    <property type="term" value="C:nucleus"/>
    <property type="evidence" value="ECO:0007669"/>
    <property type="project" value="TreeGrafter"/>
</dbReference>
<dbReference type="InterPro" id="IPR051293">
    <property type="entry name" value="MTUS1/CCDC69"/>
</dbReference>
<feature type="compositionally biased region" description="Low complexity" evidence="3">
    <location>
        <begin position="1335"/>
        <end position="1347"/>
    </location>
</feature>
<feature type="compositionally biased region" description="Polar residues" evidence="3">
    <location>
        <begin position="348"/>
        <end position="370"/>
    </location>
</feature>
<accession>A0A9B0WH39</accession>
<feature type="region of interest" description="Disordered" evidence="3">
    <location>
        <begin position="185"/>
        <end position="316"/>
    </location>
</feature>
<sequence length="1359" mass="148363">MSIPMAPKKSCYAQLQGSRNGVTNNNENVLSLGDTNANQIMAEVGSPHTESQACGLVDDTGNANSREPPNSIHFSKEFQKLPEFGKDSQAGPTRLKDCPVSLVVHTVEKDTALLQTPRGIQGPTLSTWRNVLSETCPKVLAKRSADITQHAPKDKLAKTLDSEELRKQPVGRASGHAVGVDAFTKEDTGGVTEQDLLPASVDATEAPRRHVSRGVGDPRKTLPSHCLGDAIYPADNTSEEKIGLHPKPSTSETKDSTPSETQREWENESTSHPAQTESTVDLTTASKAISGQPEAQVTQGKEEPKRELKYAQPSAMQELKPAQVECVRYHKKDSGLRLDRGEPCGNAETLSSHQEALGTTSHLPSCSAQDLGQGRESCDDEKREVALDGDSPQTVCKEGLAAMRVAENLPVDRVSLSVGRQLGETPPHKISLDDGQVVSAIGGPPSSEPSDVNENRMLICRGMNMAASLTSDSSAAESNAGVSEPLLSSSSEARENKKMTSSVAETGNLLENTAQTESTPAVASSLLSVPTPISIPTISVTHQPILASSSVQGLGMLDVDTGSSVASLPALDTMLLFNTSPKVPDKTICPSGIPKSVLTHSKDTPAPQEGMENGQVDKTEVKPIIMPKPKHVRPKIITYIRRSPQALSQVDASLVPVGLPYAPPACSTPLPKEEKTASGDLKPPATLYEKFKPDMPKPRVFSSGVMVSGIKPPGHHFSQMSDKFLQEVTDRPGKEDFCSPPCTHYEVPPTFYRSAMLLKPQLGLGAMSRLPSAKSRILIASQRSSASVIHPPGPVTATTSLYNTDSVADLKKTSGSSATKPSLPKSGLRPPGYSRLPAAKLAAFGFVRSSSVSSVSSTQSVDSAQTEPCRTNRSTFGNEEQPALKAALPSKDTPKASRAAAPAPSSATTPRRSLLPAPKPTSAPAGTKKEAPKDQDAHKPAVSSPKRIAASTTKLHSPGYPKQRSTTPRNGFPPKPDLQAREAERQFVQRLKDKCEEQSRQLSLVRAELRRAIRGFGALAVSTQHFFRKNECALVKEKELSIELADIRDEVAFNTAKCEKLQKEKEELEKRFEEEVARLRGQQQAELRALEDRLQLQFEAEGARLQEEHQGQLLRIRCQYEEQVEDITASHEAALLEMENNHTVTITILQDDHDHKVQELMSTHELEKKELEENFEKLRLSLQDQVDTLTFQSQSLRDRAQRFEEALRKNTEEQLEVALAPYQHLEEDMQSLKQVLDMKNQQIHQQEKHIVELEKLAEKNILLEEKIQVLQQQNEDLRARIDQNTVVTRQLSEENANLQEYVEKETQEKKRLSRTNEELLWKLQTGDPTSPVKLSPTSPISRCSSSGPPSPARVSTTPR</sequence>
<reference evidence="5" key="1">
    <citation type="submission" date="2025-08" db="UniProtKB">
        <authorList>
            <consortium name="RefSeq"/>
        </authorList>
    </citation>
    <scope>IDENTIFICATION</scope>
    <source>
        <tissue evidence="5">Spleen</tissue>
    </source>
</reference>
<feature type="region of interest" description="Disordered" evidence="3">
    <location>
        <begin position="339"/>
        <end position="390"/>
    </location>
</feature>
<keyword evidence="4" id="KW-1185">Reference proteome</keyword>
<dbReference type="RefSeq" id="XP_006832008.1">
    <property type="nucleotide sequence ID" value="XM_006831945.1"/>
</dbReference>
<dbReference type="OrthoDB" id="10038993at2759"/>
<feature type="compositionally biased region" description="Basic and acidic residues" evidence="3">
    <location>
        <begin position="300"/>
        <end position="309"/>
    </location>
</feature>
<feature type="compositionally biased region" description="Low complexity" evidence="3">
    <location>
        <begin position="896"/>
        <end position="913"/>
    </location>
</feature>
<dbReference type="PANTHER" id="PTHR24200:SF14">
    <property type="entry name" value="MICROTUBULE-ASSOCIATED TUMOR SUPPRESSOR CANDIDATE 2"/>
    <property type="match status" value="1"/>
</dbReference>
<feature type="region of interest" description="Disordered" evidence="3">
    <location>
        <begin position="667"/>
        <end position="689"/>
    </location>
</feature>
<dbReference type="PANTHER" id="PTHR24200">
    <property type="entry name" value="TOUCAN, ISOFORM A"/>
    <property type="match status" value="1"/>
</dbReference>
<gene>
    <name evidence="5" type="primary">MTUS2</name>
</gene>
<protein>
    <submittedName>
        <fullName evidence="5">Microtubule-associated tumor suppressor candidate 2</fullName>
    </submittedName>
</protein>
<evidence type="ECO:0000256" key="3">
    <source>
        <dbReference type="SAM" id="MobiDB-lite"/>
    </source>
</evidence>
<feature type="compositionally biased region" description="Basic and acidic residues" evidence="3">
    <location>
        <begin position="151"/>
        <end position="163"/>
    </location>
</feature>
<proteinExistence type="predicted"/>
<evidence type="ECO:0000313" key="5">
    <source>
        <dbReference type="RefSeq" id="XP_006832008.1"/>
    </source>
</evidence>
<feature type="region of interest" description="Disordered" evidence="3">
    <location>
        <begin position="811"/>
        <end position="831"/>
    </location>
</feature>
<dbReference type="Proteomes" id="UP000504623">
    <property type="component" value="Unplaced"/>
</dbReference>
<feature type="region of interest" description="Disordered" evidence="3">
    <location>
        <begin position="1320"/>
        <end position="1359"/>
    </location>
</feature>
<evidence type="ECO:0000256" key="1">
    <source>
        <dbReference type="ARBA" id="ARBA00023054"/>
    </source>
</evidence>
<dbReference type="GO" id="GO:0005737">
    <property type="term" value="C:cytoplasm"/>
    <property type="evidence" value="ECO:0007669"/>
    <property type="project" value="TreeGrafter"/>
</dbReference>
<feature type="compositionally biased region" description="Basic and acidic residues" evidence="3">
    <location>
        <begin position="927"/>
        <end position="939"/>
    </location>
</feature>
<name>A0A9B0WH39_CHRAS</name>
<feature type="region of interest" description="Disordered" evidence="3">
    <location>
        <begin position="144"/>
        <end position="163"/>
    </location>
</feature>
<dbReference type="CTD" id="23281"/>
<feature type="compositionally biased region" description="Polar residues" evidence="3">
    <location>
        <begin position="470"/>
        <end position="491"/>
    </location>
</feature>
<evidence type="ECO:0000313" key="4">
    <source>
        <dbReference type="Proteomes" id="UP000504623"/>
    </source>
</evidence>
<feature type="coiled-coil region" evidence="2">
    <location>
        <begin position="1044"/>
        <end position="1085"/>
    </location>
</feature>
<evidence type="ECO:0000256" key="2">
    <source>
        <dbReference type="SAM" id="Coils"/>
    </source>
</evidence>
<dbReference type="GeneID" id="102829094"/>
<feature type="region of interest" description="Disordered" evidence="3">
    <location>
        <begin position="855"/>
        <end position="977"/>
    </location>
</feature>
<dbReference type="GO" id="GO:0008017">
    <property type="term" value="F:microtubule binding"/>
    <property type="evidence" value="ECO:0007669"/>
    <property type="project" value="TreeGrafter"/>
</dbReference>
<feature type="compositionally biased region" description="Basic and acidic residues" evidence="3">
    <location>
        <begin position="252"/>
        <end position="266"/>
    </location>
</feature>
<feature type="compositionally biased region" description="Polar residues" evidence="3">
    <location>
        <begin position="499"/>
        <end position="519"/>
    </location>
</feature>